<dbReference type="PANTHER" id="PTHR36617">
    <property type="entry name" value="PROTEIN, PUTATIVE-RELATED"/>
    <property type="match status" value="1"/>
</dbReference>
<sequence length="184" mass="21619">MDTLCRPKNQGGLCMINTRIMNDFLLTKWIWKIMKGSEETWYKLLQAKYMPDGDFFKSRSTRASQFWQCLHKIKNLFKWGAIHKVGNGAKTFFWNDVWIGNVLLRINFPELFSMSRSPNARVSDILSNGAWDISFRRSLTPENKWRPLLKQADRDDMMKILGSLKTWAGSLRLNRRQALDIVEL</sequence>
<evidence type="ECO:0000313" key="2">
    <source>
        <dbReference type="Proteomes" id="UP000823388"/>
    </source>
</evidence>
<keyword evidence="2" id="KW-1185">Reference proteome</keyword>
<dbReference type="PANTHER" id="PTHR36617:SF15">
    <property type="entry name" value="REVERSE TRANSCRIPTASE ZINC-BINDING DOMAIN-CONTAINING PROTEIN"/>
    <property type="match status" value="1"/>
</dbReference>
<protein>
    <recommendedName>
        <fullName evidence="3">Reverse transcriptase zinc-binding domain-containing protein</fullName>
    </recommendedName>
</protein>
<comment type="caution">
    <text evidence="1">The sequence shown here is derived from an EMBL/GenBank/DDBJ whole genome shotgun (WGS) entry which is preliminary data.</text>
</comment>
<evidence type="ECO:0008006" key="3">
    <source>
        <dbReference type="Google" id="ProtNLM"/>
    </source>
</evidence>
<gene>
    <name evidence="1" type="ORF">PVAP13_7KG310206</name>
</gene>
<accession>A0A8T0QGG1</accession>
<dbReference type="AlphaFoldDB" id="A0A8T0QGG1"/>
<evidence type="ECO:0000313" key="1">
    <source>
        <dbReference type="EMBL" id="KAG2574187.1"/>
    </source>
</evidence>
<dbReference type="Proteomes" id="UP000823388">
    <property type="component" value="Chromosome 7K"/>
</dbReference>
<proteinExistence type="predicted"/>
<dbReference type="EMBL" id="CM029049">
    <property type="protein sequence ID" value="KAG2574187.1"/>
    <property type="molecule type" value="Genomic_DNA"/>
</dbReference>
<name>A0A8T0QGG1_PANVG</name>
<reference evidence="1" key="1">
    <citation type="submission" date="2020-05" db="EMBL/GenBank/DDBJ databases">
        <title>WGS assembly of Panicum virgatum.</title>
        <authorList>
            <person name="Lovell J.T."/>
            <person name="Jenkins J."/>
            <person name="Shu S."/>
            <person name="Juenger T.E."/>
            <person name="Schmutz J."/>
        </authorList>
    </citation>
    <scope>NUCLEOTIDE SEQUENCE</scope>
    <source>
        <strain evidence="1">AP13</strain>
    </source>
</reference>
<organism evidence="1 2">
    <name type="scientific">Panicum virgatum</name>
    <name type="common">Blackwell switchgrass</name>
    <dbReference type="NCBI Taxonomy" id="38727"/>
    <lineage>
        <taxon>Eukaryota</taxon>
        <taxon>Viridiplantae</taxon>
        <taxon>Streptophyta</taxon>
        <taxon>Embryophyta</taxon>
        <taxon>Tracheophyta</taxon>
        <taxon>Spermatophyta</taxon>
        <taxon>Magnoliopsida</taxon>
        <taxon>Liliopsida</taxon>
        <taxon>Poales</taxon>
        <taxon>Poaceae</taxon>
        <taxon>PACMAD clade</taxon>
        <taxon>Panicoideae</taxon>
        <taxon>Panicodae</taxon>
        <taxon>Paniceae</taxon>
        <taxon>Panicinae</taxon>
        <taxon>Panicum</taxon>
        <taxon>Panicum sect. Hiantes</taxon>
    </lineage>
</organism>